<gene>
    <name evidence="2" type="ORF">RCOM_1996720</name>
</gene>
<dbReference type="InterPro" id="IPR051698">
    <property type="entry name" value="Transposase_11-like"/>
</dbReference>
<reference evidence="3" key="1">
    <citation type="journal article" date="2010" name="Nat. Biotechnol.">
        <title>Draft genome sequence of the oilseed species Ricinus communis.</title>
        <authorList>
            <person name="Chan A.P."/>
            <person name="Crabtree J."/>
            <person name="Zhao Q."/>
            <person name="Lorenzi H."/>
            <person name="Orvis J."/>
            <person name="Puiu D."/>
            <person name="Melake-Berhan A."/>
            <person name="Jones K.M."/>
            <person name="Redman J."/>
            <person name="Chen G."/>
            <person name="Cahoon E.B."/>
            <person name="Gedil M."/>
            <person name="Stanke M."/>
            <person name="Haas B.J."/>
            <person name="Wortman J.R."/>
            <person name="Fraser-Liggett C.M."/>
            <person name="Ravel J."/>
            <person name="Rabinowicz P.D."/>
        </authorList>
    </citation>
    <scope>NUCLEOTIDE SEQUENCE [LARGE SCALE GENOMIC DNA]</scope>
    <source>
        <strain evidence="3">cv. Hale</strain>
    </source>
</reference>
<evidence type="ECO:0000313" key="3">
    <source>
        <dbReference type="Proteomes" id="UP000008311"/>
    </source>
</evidence>
<dbReference type="Pfam" id="PF01609">
    <property type="entry name" value="DDE_Tnp_1"/>
    <property type="match status" value="1"/>
</dbReference>
<organism evidence="2 3">
    <name type="scientific">Ricinus communis</name>
    <name type="common">Castor bean</name>
    <dbReference type="NCBI Taxonomy" id="3988"/>
    <lineage>
        <taxon>Eukaryota</taxon>
        <taxon>Viridiplantae</taxon>
        <taxon>Streptophyta</taxon>
        <taxon>Embryophyta</taxon>
        <taxon>Tracheophyta</taxon>
        <taxon>Spermatophyta</taxon>
        <taxon>Magnoliopsida</taxon>
        <taxon>eudicotyledons</taxon>
        <taxon>Gunneridae</taxon>
        <taxon>Pentapetalae</taxon>
        <taxon>rosids</taxon>
        <taxon>fabids</taxon>
        <taxon>Malpighiales</taxon>
        <taxon>Euphorbiaceae</taxon>
        <taxon>Acalyphoideae</taxon>
        <taxon>Acalypheae</taxon>
        <taxon>Ricinus</taxon>
    </lineage>
</organism>
<feature type="non-terminal residue" evidence="2">
    <location>
        <position position="172"/>
    </location>
</feature>
<dbReference type="InterPro" id="IPR002559">
    <property type="entry name" value="Transposase_11"/>
</dbReference>
<dbReference type="GO" id="GO:0006313">
    <property type="term" value="P:DNA transposition"/>
    <property type="evidence" value="ECO:0007669"/>
    <property type="project" value="InterPro"/>
</dbReference>
<protein>
    <submittedName>
        <fullName evidence="2">H repeat-associated protein ydcC, putative</fullName>
    </submittedName>
</protein>
<dbReference type="PANTHER" id="PTHR30298:SF0">
    <property type="entry name" value="PROTEIN YBFL-RELATED"/>
    <property type="match status" value="1"/>
</dbReference>
<dbReference type="InParanoid" id="B9TNC9"/>
<evidence type="ECO:0000313" key="2">
    <source>
        <dbReference type="EMBL" id="EEF22635.1"/>
    </source>
</evidence>
<dbReference type="PANTHER" id="PTHR30298">
    <property type="entry name" value="H REPEAT-ASSOCIATED PREDICTED TRANSPOSASE"/>
    <property type="match status" value="1"/>
</dbReference>
<dbReference type="GO" id="GO:0003677">
    <property type="term" value="F:DNA binding"/>
    <property type="evidence" value="ECO:0007669"/>
    <property type="project" value="InterPro"/>
</dbReference>
<dbReference type="Proteomes" id="UP000008311">
    <property type="component" value="Unassembled WGS sequence"/>
</dbReference>
<dbReference type="InterPro" id="IPR047647">
    <property type="entry name" value="ISAs1_transpos"/>
</dbReference>
<keyword evidence="3" id="KW-1185">Reference proteome</keyword>
<dbReference type="EMBL" id="EQ992107">
    <property type="protein sequence ID" value="EEF22635.1"/>
    <property type="molecule type" value="Genomic_DNA"/>
</dbReference>
<proteinExistence type="predicted"/>
<dbReference type="NCBIfam" id="NF033564">
    <property type="entry name" value="transpos_ISAs1"/>
    <property type="match status" value="1"/>
</dbReference>
<sequence length="172" mass="20370">MGTQTAIVDTIIKGKADYCLAVKGNQETLYDDIALYFSDVNLLEELQENAQYYQTVEKSRGQIEVREYWVSSDIKWLCQNHPKWHKLRGIGMTRNTIDKDGQLSQENRYFIFSFKPDVLTFANCVRGHWQIESMHWLLDVVYHEDHHQTLDKRAAFNLNLIRKMCLYFLKVM</sequence>
<evidence type="ECO:0000259" key="1">
    <source>
        <dbReference type="Pfam" id="PF01609"/>
    </source>
</evidence>
<name>B9TNC9_RICCO</name>
<dbReference type="AlphaFoldDB" id="B9TNC9"/>
<dbReference type="GO" id="GO:0004803">
    <property type="term" value="F:transposase activity"/>
    <property type="evidence" value="ECO:0007669"/>
    <property type="project" value="InterPro"/>
</dbReference>
<feature type="domain" description="Transposase IS4-like" evidence="1">
    <location>
        <begin position="4"/>
        <end position="166"/>
    </location>
</feature>
<accession>B9TNC9</accession>